<dbReference type="InterPro" id="IPR038063">
    <property type="entry name" value="Transpep_catalytic_dom"/>
</dbReference>
<evidence type="ECO:0000256" key="6">
    <source>
        <dbReference type="ARBA" id="ARBA00022960"/>
    </source>
</evidence>
<comment type="pathway">
    <text evidence="1 9">Cell wall biogenesis; peptidoglycan biosynthesis.</text>
</comment>
<gene>
    <name evidence="12" type="ORF">NIES30_04975</name>
</gene>
<evidence type="ECO:0000256" key="2">
    <source>
        <dbReference type="ARBA" id="ARBA00005992"/>
    </source>
</evidence>
<dbReference type="Proteomes" id="UP000185557">
    <property type="component" value="Unassembled WGS sequence"/>
</dbReference>
<organism evidence="12 13">
    <name type="scientific">Phormidium tenue NIES-30</name>
    <dbReference type="NCBI Taxonomy" id="549789"/>
    <lineage>
        <taxon>Bacteria</taxon>
        <taxon>Bacillati</taxon>
        <taxon>Cyanobacteriota</taxon>
        <taxon>Cyanophyceae</taxon>
        <taxon>Oscillatoriophycideae</taxon>
        <taxon>Oscillatoriales</taxon>
        <taxon>Oscillatoriaceae</taxon>
        <taxon>Phormidium</taxon>
    </lineage>
</organism>
<keyword evidence="13" id="KW-1185">Reference proteome</keyword>
<dbReference type="Gene3D" id="2.40.440.10">
    <property type="entry name" value="L,D-transpeptidase catalytic domain-like"/>
    <property type="match status" value="1"/>
</dbReference>
<comment type="similarity">
    <text evidence="2">Belongs to the YkuD family.</text>
</comment>
<dbReference type="AlphaFoldDB" id="A0A1U7J986"/>
<dbReference type="PANTHER" id="PTHR30582">
    <property type="entry name" value="L,D-TRANSPEPTIDASE"/>
    <property type="match status" value="1"/>
</dbReference>
<keyword evidence="4" id="KW-0808">Transferase</keyword>
<dbReference type="OrthoDB" id="9787225at2"/>
<evidence type="ECO:0000313" key="13">
    <source>
        <dbReference type="Proteomes" id="UP000185557"/>
    </source>
</evidence>
<accession>A0A1U7J986</accession>
<proteinExistence type="inferred from homology"/>
<dbReference type="STRING" id="549789.NIES30_04975"/>
<dbReference type="GO" id="GO:0005576">
    <property type="term" value="C:extracellular region"/>
    <property type="evidence" value="ECO:0007669"/>
    <property type="project" value="TreeGrafter"/>
</dbReference>
<feature type="chain" id="PRO_5013115298" evidence="10">
    <location>
        <begin position="24"/>
        <end position="191"/>
    </location>
</feature>
<evidence type="ECO:0000256" key="7">
    <source>
        <dbReference type="ARBA" id="ARBA00022984"/>
    </source>
</evidence>
<evidence type="ECO:0000256" key="5">
    <source>
        <dbReference type="ARBA" id="ARBA00022801"/>
    </source>
</evidence>
<keyword evidence="3" id="KW-0328">Glycosyltransferase</keyword>
<evidence type="ECO:0000256" key="10">
    <source>
        <dbReference type="SAM" id="SignalP"/>
    </source>
</evidence>
<dbReference type="GO" id="GO:0071555">
    <property type="term" value="P:cell wall organization"/>
    <property type="evidence" value="ECO:0007669"/>
    <property type="project" value="UniProtKB-UniRule"/>
</dbReference>
<evidence type="ECO:0000256" key="4">
    <source>
        <dbReference type="ARBA" id="ARBA00022679"/>
    </source>
</evidence>
<feature type="domain" description="L,D-TPase catalytic" evidence="11">
    <location>
        <begin position="65"/>
        <end position="190"/>
    </location>
</feature>
<dbReference type="GO" id="GO:0016757">
    <property type="term" value="F:glycosyltransferase activity"/>
    <property type="evidence" value="ECO:0007669"/>
    <property type="project" value="UniProtKB-KW"/>
</dbReference>
<name>A0A1U7J986_9CYAN</name>
<keyword evidence="8 9" id="KW-0961">Cell wall biogenesis/degradation</keyword>
<keyword evidence="6 9" id="KW-0133">Cell shape</keyword>
<dbReference type="GO" id="GO:0008360">
    <property type="term" value="P:regulation of cell shape"/>
    <property type="evidence" value="ECO:0007669"/>
    <property type="project" value="UniProtKB-UniRule"/>
</dbReference>
<keyword evidence="10" id="KW-0732">Signal</keyword>
<evidence type="ECO:0000256" key="1">
    <source>
        <dbReference type="ARBA" id="ARBA00004752"/>
    </source>
</evidence>
<dbReference type="RefSeq" id="WP_073607300.1">
    <property type="nucleotide sequence ID" value="NZ_MRCG01000002.1"/>
</dbReference>
<keyword evidence="7 9" id="KW-0573">Peptidoglycan synthesis</keyword>
<dbReference type="EMBL" id="MRCG01000002">
    <property type="protein sequence ID" value="OKH50060.1"/>
    <property type="molecule type" value="Genomic_DNA"/>
</dbReference>
<feature type="active site" description="Nucleophile" evidence="9">
    <location>
        <position position="166"/>
    </location>
</feature>
<reference evidence="12 13" key="1">
    <citation type="submission" date="2016-11" db="EMBL/GenBank/DDBJ databases">
        <title>Draft Genome Sequences of Nine Cyanobacterial Strains from Diverse Habitats.</title>
        <authorList>
            <person name="Zhu T."/>
            <person name="Hou S."/>
            <person name="Lu X."/>
            <person name="Hess W.R."/>
        </authorList>
    </citation>
    <scope>NUCLEOTIDE SEQUENCE [LARGE SCALE GENOMIC DNA]</scope>
    <source>
        <strain evidence="12 13">NIES-30</strain>
    </source>
</reference>
<dbReference type="InterPro" id="IPR005490">
    <property type="entry name" value="LD_TPept_cat_dom"/>
</dbReference>
<evidence type="ECO:0000259" key="11">
    <source>
        <dbReference type="PROSITE" id="PS52029"/>
    </source>
</evidence>
<dbReference type="GO" id="GO:0018104">
    <property type="term" value="P:peptidoglycan-protein cross-linking"/>
    <property type="evidence" value="ECO:0007669"/>
    <property type="project" value="TreeGrafter"/>
</dbReference>
<dbReference type="InterPro" id="IPR050979">
    <property type="entry name" value="LD-transpeptidase"/>
</dbReference>
<feature type="active site" description="Proton donor/acceptor" evidence="9">
    <location>
        <position position="150"/>
    </location>
</feature>
<evidence type="ECO:0000313" key="12">
    <source>
        <dbReference type="EMBL" id="OKH50060.1"/>
    </source>
</evidence>
<dbReference type="UniPathway" id="UPA00219"/>
<evidence type="ECO:0000256" key="3">
    <source>
        <dbReference type="ARBA" id="ARBA00022676"/>
    </source>
</evidence>
<dbReference type="PANTHER" id="PTHR30582:SF24">
    <property type="entry name" value="L,D-TRANSPEPTIDASE ERFK_SRFK-RELATED"/>
    <property type="match status" value="1"/>
</dbReference>
<dbReference type="SUPFAM" id="SSF141523">
    <property type="entry name" value="L,D-transpeptidase catalytic domain-like"/>
    <property type="match status" value="1"/>
</dbReference>
<evidence type="ECO:0000256" key="9">
    <source>
        <dbReference type="PROSITE-ProRule" id="PRU01373"/>
    </source>
</evidence>
<dbReference type="GO" id="GO:0071972">
    <property type="term" value="F:peptidoglycan L,D-transpeptidase activity"/>
    <property type="evidence" value="ECO:0007669"/>
    <property type="project" value="TreeGrafter"/>
</dbReference>
<dbReference type="Pfam" id="PF03734">
    <property type="entry name" value="YkuD"/>
    <property type="match status" value="1"/>
</dbReference>
<sequence>MDAPSPLKRCLMVLCFGAAGLLAAGAWQDQVSDRWRFEEPFARTRLVRLATVITQAPDTLMTANTRVVISLSRRRLILYQNDEVQGEFSVAIGQDDWETPAGEFVVRDMRTDPVWQHPITKEAIGPGPSNPLGSRWIGFLVEGQYHIGIHGTNQETLIGEAVSHGCVRMLEADINTLYSHVKVGTPIKVVP</sequence>
<comment type="caution">
    <text evidence="12">The sequence shown here is derived from an EMBL/GenBank/DDBJ whole genome shotgun (WGS) entry which is preliminary data.</text>
</comment>
<protein>
    <submittedName>
        <fullName evidence="12">L,D-transpeptidase</fullName>
    </submittedName>
</protein>
<keyword evidence="5" id="KW-0378">Hydrolase</keyword>
<dbReference type="PROSITE" id="PS52029">
    <property type="entry name" value="LD_TPASE"/>
    <property type="match status" value="1"/>
</dbReference>
<dbReference type="CDD" id="cd16913">
    <property type="entry name" value="YkuD_like"/>
    <property type="match status" value="1"/>
</dbReference>
<feature type="signal peptide" evidence="10">
    <location>
        <begin position="1"/>
        <end position="23"/>
    </location>
</feature>
<evidence type="ECO:0000256" key="8">
    <source>
        <dbReference type="ARBA" id="ARBA00023316"/>
    </source>
</evidence>